<keyword evidence="3" id="KW-1185">Reference proteome</keyword>
<dbReference type="GO" id="GO:0001181">
    <property type="term" value="F:RNA polymerase I general transcription initiation factor activity"/>
    <property type="evidence" value="ECO:0007669"/>
    <property type="project" value="TreeGrafter"/>
</dbReference>
<dbReference type="OrthoDB" id="2240312at2759"/>
<evidence type="ECO:0008006" key="4">
    <source>
        <dbReference type="Google" id="ProtNLM"/>
    </source>
</evidence>
<feature type="compositionally biased region" description="Basic and acidic residues" evidence="1">
    <location>
        <begin position="607"/>
        <end position="620"/>
    </location>
</feature>
<accession>A0A4U0U7E3</accession>
<evidence type="ECO:0000256" key="1">
    <source>
        <dbReference type="SAM" id="MobiDB-lite"/>
    </source>
</evidence>
<feature type="region of interest" description="Disordered" evidence="1">
    <location>
        <begin position="442"/>
        <end position="500"/>
    </location>
</feature>
<sequence length="665" mass="74353">MELDHCFGVAKWPNTVERAEAGSVGAQAFRAVSGGLARGSLRDQDDEAAKDSRMPLPDRQRRRDQTGRPRHGAAGQYRELLNTMIESARDRSYDDYSNLPPSQIGASFWTSQEKDDFFAGLSRGDPNDLRSLAAAVGSKSEAEVYTYQQLLQEGVTELEATPRYRNGSSFAEVPAACEVSAECEQRLQEAANELTKKLGHRDERTERQRHGDCWLIDEALAAQIEANVDNDEAQEPENKDESAAGHSSDHGHADLITPQGLLCPGAFISTSRALFMNMPAVSGTTWHDFEQEAHSRPAIFRTAFDDFYNLAVSTTRRLVHATLFQARTRLRATDTSRSNWSPTTEVTSTDVRAALDVLGMDHDGRRYWARLPRRSGLEVFTDAKEYKTSGRQSTKIGVKLTYEEVETALGEAVAKDQKEAIIAPLDPDDLESDEFSVISDHDSETALDNPESEIGDPGPPAQHNDDVADPEYQESAHEVTERVKQEDSEDEEGRVLKKSRIRPALSPASFTRAETSYLEAVDQRTSKDEERRLWELLRTTPPEALTETRTELPQAPVMAISDFTMPGDWRAKREYQAEWEYFGYRIPEQEFAEMGQEGVRGRKRRKLLAERMPVREDAEHGGTLGRQGAKSERRDGPSREASEVDGADDVQTLHGTDLVARSDMD</sequence>
<feature type="compositionally biased region" description="Basic and acidic residues" evidence="1">
    <location>
        <begin position="236"/>
        <end position="253"/>
    </location>
</feature>
<dbReference type="PANTHER" id="PTHR28079">
    <property type="entry name" value="RNA POLYMERASE I-SPECIFIC TRANSCRIPTION INITIATION FACTOR RRN5"/>
    <property type="match status" value="1"/>
</dbReference>
<feature type="region of interest" description="Disordered" evidence="1">
    <location>
        <begin position="595"/>
        <end position="665"/>
    </location>
</feature>
<dbReference type="GO" id="GO:0006361">
    <property type="term" value="P:transcription initiation at RNA polymerase I promoter"/>
    <property type="evidence" value="ECO:0007669"/>
    <property type="project" value="TreeGrafter"/>
</dbReference>
<evidence type="ECO:0000313" key="3">
    <source>
        <dbReference type="Proteomes" id="UP000308549"/>
    </source>
</evidence>
<feature type="region of interest" description="Disordered" evidence="1">
    <location>
        <begin position="40"/>
        <end position="75"/>
    </location>
</feature>
<dbReference type="AlphaFoldDB" id="A0A4U0U7E3"/>
<name>A0A4U0U7E3_9PEZI</name>
<dbReference type="InterPro" id="IPR039601">
    <property type="entry name" value="Rrn5"/>
</dbReference>
<dbReference type="GO" id="GO:0000182">
    <property type="term" value="F:rDNA binding"/>
    <property type="evidence" value="ECO:0007669"/>
    <property type="project" value="TreeGrafter"/>
</dbReference>
<feature type="compositionally biased region" description="Basic and acidic residues" evidence="1">
    <location>
        <begin position="40"/>
        <end position="67"/>
    </location>
</feature>
<comment type="caution">
    <text evidence="2">The sequence shown here is derived from an EMBL/GenBank/DDBJ whole genome shotgun (WGS) entry which is preliminary data.</text>
</comment>
<gene>
    <name evidence="2" type="ORF">B0A50_02864</name>
</gene>
<dbReference type="GO" id="GO:0042790">
    <property type="term" value="P:nucleolar large rRNA transcription by RNA polymerase I"/>
    <property type="evidence" value="ECO:0007669"/>
    <property type="project" value="InterPro"/>
</dbReference>
<dbReference type="PANTHER" id="PTHR28079:SF1">
    <property type="entry name" value="RNA POLYMERASE I-SPECIFIC TRANSCRIPTION INITIATION FACTOR RRN5"/>
    <property type="match status" value="1"/>
</dbReference>
<proteinExistence type="predicted"/>
<protein>
    <recommendedName>
        <fullName evidence="4">Homeodomain-like protein</fullName>
    </recommendedName>
</protein>
<feature type="compositionally biased region" description="Basic and acidic residues" evidence="1">
    <location>
        <begin position="474"/>
        <end position="486"/>
    </location>
</feature>
<organism evidence="2 3">
    <name type="scientific">Salinomyces thailandicus</name>
    <dbReference type="NCBI Taxonomy" id="706561"/>
    <lineage>
        <taxon>Eukaryota</taxon>
        <taxon>Fungi</taxon>
        <taxon>Dikarya</taxon>
        <taxon>Ascomycota</taxon>
        <taxon>Pezizomycotina</taxon>
        <taxon>Dothideomycetes</taxon>
        <taxon>Dothideomycetidae</taxon>
        <taxon>Mycosphaerellales</taxon>
        <taxon>Teratosphaeriaceae</taxon>
        <taxon>Salinomyces</taxon>
    </lineage>
</organism>
<dbReference type="EMBL" id="NAJL01000012">
    <property type="protein sequence ID" value="TKA30145.1"/>
    <property type="molecule type" value="Genomic_DNA"/>
</dbReference>
<feature type="region of interest" description="Disordered" evidence="1">
    <location>
        <begin position="230"/>
        <end position="255"/>
    </location>
</feature>
<dbReference type="GO" id="GO:0000500">
    <property type="term" value="C:RNA polymerase I upstream activating factor complex"/>
    <property type="evidence" value="ECO:0007669"/>
    <property type="project" value="InterPro"/>
</dbReference>
<reference evidence="2 3" key="1">
    <citation type="submission" date="2017-03" db="EMBL/GenBank/DDBJ databases">
        <title>Genomes of endolithic fungi from Antarctica.</title>
        <authorList>
            <person name="Coleine C."/>
            <person name="Masonjones S."/>
            <person name="Stajich J.E."/>
        </authorList>
    </citation>
    <scope>NUCLEOTIDE SEQUENCE [LARGE SCALE GENOMIC DNA]</scope>
    <source>
        <strain evidence="2 3">CCFEE 6315</strain>
    </source>
</reference>
<feature type="compositionally biased region" description="Basic and acidic residues" evidence="1">
    <location>
        <begin position="629"/>
        <end position="642"/>
    </location>
</feature>
<evidence type="ECO:0000313" key="2">
    <source>
        <dbReference type="EMBL" id="TKA30145.1"/>
    </source>
</evidence>
<dbReference type="Proteomes" id="UP000308549">
    <property type="component" value="Unassembled WGS sequence"/>
</dbReference>